<evidence type="ECO:0000256" key="8">
    <source>
        <dbReference type="ARBA" id="ARBA00023002"/>
    </source>
</evidence>
<comment type="pathway">
    <text evidence="2">Lipid metabolism; polyunsaturated fatty acid biosynthesis.</text>
</comment>
<evidence type="ECO:0000259" key="14">
    <source>
        <dbReference type="PROSITE" id="PS50255"/>
    </source>
</evidence>
<reference evidence="16" key="1">
    <citation type="submission" date="2018-06" db="EMBL/GenBank/DDBJ databases">
        <title>Genome assembly of Danube salmon.</title>
        <authorList>
            <person name="Macqueen D.J."/>
            <person name="Gundappa M.K."/>
        </authorList>
    </citation>
    <scope>NUCLEOTIDE SEQUENCE [LARGE SCALE GENOMIC DNA]</scope>
</reference>
<evidence type="ECO:0000313" key="15">
    <source>
        <dbReference type="Ensembl" id="ENSHHUP00000031786.1"/>
    </source>
</evidence>
<dbReference type="PROSITE" id="PS50255">
    <property type="entry name" value="CYTOCHROME_B5_2"/>
    <property type="match status" value="1"/>
</dbReference>
<dbReference type="PANTHER" id="PTHR19353">
    <property type="entry name" value="FATTY ACID DESATURASE 2"/>
    <property type="match status" value="1"/>
</dbReference>
<keyword evidence="5 13" id="KW-0812">Transmembrane</keyword>
<dbReference type="CDD" id="cd03506">
    <property type="entry name" value="Delta6-FADS-like"/>
    <property type="match status" value="1"/>
</dbReference>
<dbReference type="Ensembl" id="ENSHHUT00000033091.1">
    <property type="protein sequence ID" value="ENSHHUP00000031786.1"/>
    <property type="gene ID" value="ENSHHUG00000019961.1"/>
</dbReference>
<dbReference type="InterPro" id="IPR005804">
    <property type="entry name" value="FA_desaturase_dom"/>
</dbReference>
<comment type="subcellular location">
    <subcellularLocation>
        <location evidence="1">Membrane</location>
        <topology evidence="1">Multi-pass membrane protein</topology>
    </subcellularLocation>
</comment>
<keyword evidence="6" id="KW-0276">Fatty acid metabolism</keyword>
<keyword evidence="16" id="KW-1185">Reference proteome</keyword>
<evidence type="ECO:0000256" key="9">
    <source>
        <dbReference type="ARBA" id="ARBA00023098"/>
    </source>
</evidence>
<dbReference type="InterPro" id="IPR001199">
    <property type="entry name" value="Cyt_B5-like_heme/steroid-bd"/>
</dbReference>
<keyword evidence="11" id="KW-0275">Fatty acid biosynthesis</keyword>
<evidence type="ECO:0000256" key="7">
    <source>
        <dbReference type="ARBA" id="ARBA00022989"/>
    </source>
</evidence>
<dbReference type="PIRSF" id="PIRSF015921">
    <property type="entry name" value="FA_sphinglp_des"/>
    <property type="match status" value="1"/>
</dbReference>
<evidence type="ECO:0000256" key="1">
    <source>
        <dbReference type="ARBA" id="ARBA00004141"/>
    </source>
</evidence>
<dbReference type="AlphaFoldDB" id="A0A4W5LZH9"/>
<evidence type="ECO:0000256" key="12">
    <source>
        <dbReference type="SAM" id="MobiDB-lite"/>
    </source>
</evidence>
<evidence type="ECO:0000256" key="4">
    <source>
        <dbReference type="ARBA" id="ARBA00022516"/>
    </source>
</evidence>
<name>A0A4W5LZH9_9TELE</name>
<keyword evidence="7 13" id="KW-1133">Transmembrane helix</keyword>
<evidence type="ECO:0000313" key="16">
    <source>
        <dbReference type="Proteomes" id="UP000314982"/>
    </source>
</evidence>
<dbReference type="GO" id="GO:0006636">
    <property type="term" value="P:unsaturated fatty acid biosynthetic process"/>
    <property type="evidence" value="ECO:0007669"/>
    <property type="project" value="UniProtKB-UniPathway"/>
</dbReference>
<comment type="similarity">
    <text evidence="3">Belongs to the fatty acid desaturase type 1 family.</text>
</comment>
<evidence type="ECO:0000256" key="6">
    <source>
        <dbReference type="ARBA" id="ARBA00022832"/>
    </source>
</evidence>
<keyword evidence="9" id="KW-0443">Lipid metabolism</keyword>
<feature type="domain" description="Cytochrome b5 heme-binding" evidence="14">
    <location>
        <begin position="28"/>
        <end position="115"/>
    </location>
</feature>
<dbReference type="GO" id="GO:0016717">
    <property type="term" value="F:oxidoreductase activity, acting on paired donors, with oxidation of a pair of donors resulting in the reduction of molecular oxygen to two molecules of water"/>
    <property type="evidence" value="ECO:0007669"/>
    <property type="project" value="TreeGrafter"/>
</dbReference>
<reference evidence="15" key="2">
    <citation type="submission" date="2025-08" db="UniProtKB">
        <authorList>
            <consortium name="Ensembl"/>
        </authorList>
    </citation>
    <scope>IDENTIFICATION</scope>
</reference>
<organism evidence="15 16">
    <name type="scientific">Hucho hucho</name>
    <name type="common">huchen</name>
    <dbReference type="NCBI Taxonomy" id="62062"/>
    <lineage>
        <taxon>Eukaryota</taxon>
        <taxon>Metazoa</taxon>
        <taxon>Chordata</taxon>
        <taxon>Craniata</taxon>
        <taxon>Vertebrata</taxon>
        <taxon>Euteleostomi</taxon>
        <taxon>Actinopterygii</taxon>
        <taxon>Neopterygii</taxon>
        <taxon>Teleostei</taxon>
        <taxon>Protacanthopterygii</taxon>
        <taxon>Salmoniformes</taxon>
        <taxon>Salmonidae</taxon>
        <taxon>Salmoninae</taxon>
        <taxon>Hucho</taxon>
    </lineage>
</organism>
<sequence>MGGGGQQTESGEPAKGGGVGPDGGLGGSAVYTWEEVQRHSHRGDQWLVIDRKVYNITQWAKRHPGGIRVISHFAGEDATVSSLTMEVVDEMFCHALQQVYLTGHPQSQFLFGRLSFQFSAANDWNEEKITEYGIKKLKYMPYHHQHQYFFLIGPPLIVPVFFNIQIFRTMFSQRDWVDLAWSISFYLRFFCCYYPFFGFFGSIALISFVRFLESHWFVWVTQMSHLPMEMDHERHQDWLTMQLSATCNIEQSTFNDWFSGHLNFQIEHHLFPTMPRHNYHLVAPLVRTLCEKHGVPYQVKTLQKGMTDVVRSLKKSGDLWLDAYLHK</sequence>
<feature type="transmembrane region" description="Helical" evidence="13">
    <location>
        <begin position="148"/>
        <end position="166"/>
    </location>
</feature>
<keyword evidence="8" id="KW-0560">Oxidoreductase</keyword>
<dbReference type="Proteomes" id="UP000314982">
    <property type="component" value="Unassembled WGS sequence"/>
</dbReference>
<evidence type="ECO:0000256" key="2">
    <source>
        <dbReference type="ARBA" id="ARBA00005105"/>
    </source>
</evidence>
<protein>
    <submittedName>
        <fullName evidence="15">Fatty acid desaturase 2</fullName>
    </submittedName>
</protein>
<evidence type="ECO:0000256" key="11">
    <source>
        <dbReference type="ARBA" id="ARBA00023160"/>
    </source>
</evidence>
<keyword evidence="10 13" id="KW-0472">Membrane</keyword>
<reference evidence="15" key="3">
    <citation type="submission" date="2025-09" db="UniProtKB">
        <authorList>
            <consortium name="Ensembl"/>
        </authorList>
    </citation>
    <scope>IDENTIFICATION</scope>
</reference>
<evidence type="ECO:0000256" key="10">
    <source>
        <dbReference type="ARBA" id="ARBA00023136"/>
    </source>
</evidence>
<evidence type="ECO:0000256" key="13">
    <source>
        <dbReference type="SAM" id="Phobius"/>
    </source>
</evidence>
<proteinExistence type="inferred from homology"/>
<dbReference type="Pfam" id="PF00487">
    <property type="entry name" value="FA_desaturase"/>
    <property type="match status" value="1"/>
</dbReference>
<evidence type="ECO:0000256" key="5">
    <source>
        <dbReference type="ARBA" id="ARBA00022692"/>
    </source>
</evidence>
<dbReference type="InterPro" id="IPR036400">
    <property type="entry name" value="Cyt_B5-like_heme/steroid_sf"/>
</dbReference>
<dbReference type="GO" id="GO:0016020">
    <property type="term" value="C:membrane"/>
    <property type="evidence" value="ECO:0007669"/>
    <property type="project" value="UniProtKB-SubCell"/>
</dbReference>
<dbReference type="Pfam" id="PF00173">
    <property type="entry name" value="Cyt-b5"/>
    <property type="match status" value="1"/>
</dbReference>
<dbReference type="InterPro" id="IPR012171">
    <property type="entry name" value="Fatty_acid_desaturase"/>
</dbReference>
<dbReference type="PANTHER" id="PTHR19353:SF12">
    <property type="entry name" value="ACYL-COA 6-DESATURASE"/>
    <property type="match status" value="1"/>
</dbReference>
<keyword evidence="4" id="KW-0444">Lipid biosynthesis</keyword>
<dbReference type="UniPathway" id="UPA00658"/>
<evidence type="ECO:0000256" key="3">
    <source>
        <dbReference type="ARBA" id="ARBA00009295"/>
    </source>
</evidence>
<feature type="transmembrane region" description="Helical" evidence="13">
    <location>
        <begin position="186"/>
        <end position="209"/>
    </location>
</feature>
<accession>A0A4W5LZH9</accession>
<dbReference type="SMART" id="SM01117">
    <property type="entry name" value="Cyt-b5"/>
    <property type="match status" value="1"/>
</dbReference>
<dbReference type="Gene3D" id="3.10.120.10">
    <property type="entry name" value="Cytochrome b5-like heme/steroid binding domain"/>
    <property type="match status" value="1"/>
</dbReference>
<dbReference type="GeneTree" id="ENSGT00950000182990"/>
<dbReference type="SUPFAM" id="SSF55856">
    <property type="entry name" value="Cytochrome b5-like heme/steroid binding domain"/>
    <property type="match status" value="1"/>
</dbReference>
<feature type="region of interest" description="Disordered" evidence="12">
    <location>
        <begin position="1"/>
        <end position="22"/>
    </location>
</feature>